<dbReference type="EMBL" id="KV454539">
    <property type="protein sequence ID" value="ODV69113.1"/>
    <property type="molecule type" value="Genomic_DNA"/>
</dbReference>
<reference evidence="2" key="1">
    <citation type="submission" date="2016-05" db="EMBL/GenBank/DDBJ databases">
        <title>Comparative genomics of biotechnologically important yeasts.</title>
        <authorList>
            <consortium name="DOE Joint Genome Institute"/>
            <person name="Riley R."/>
            <person name="Haridas S."/>
            <person name="Wolfe K.H."/>
            <person name="Lopes M.R."/>
            <person name="Hittinger C.T."/>
            <person name="Goker M."/>
            <person name="Salamov A."/>
            <person name="Wisecaver J."/>
            <person name="Long T.M."/>
            <person name="Aerts A.L."/>
            <person name="Barry K."/>
            <person name="Choi C."/>
            <person name="Clum A."/>
            <person name="Coughlan A.Y."/>
            <person name="Deshpande S."/>
            <person name="Douglass A.P."/>
            <person name="Hanson S.J."/>
            <person name="Klenk H.-P."/>
            <person name="Labutti K."/>
            <person name="Lapidus A."/>
            <person name="Lindquist E."/>
            <person name="Lipzen A."/>
            <person name="Meier-Kolthoff J.P."/>
            <person name="Ohm R.A."/>
            <person name="Otillar R.P."/>
            <person name="Pangilinan J."/>
            <person name="Peng Y."/>
            <person name="Rokas A."/>
            <person name="Rosa C.A."/>
            <person name="Scheuner C."/>
            <person name="Sibirny A.A."/>
            <person name="Slot J.C."/>
            <person name="Stielow J.B."/>
            <person name="Sun H."/>
            <person name="Kurtzman C.P."/>
            <person name="Blackwell M."/>
            <person name="Grigoriev I.V."/>
            <person name="Jeffries T.W."/>
        </authorList>
    </citation>
    <scope>NUCLEOTIDE SEQUENCE [LARGE SCALE GENOMIC DNA]</scope>
    <source>
        <strain evidence="2">NRRL Y-1933</strain>
    </source>
</reference>
<protein>
    <submittedName>
        <fullName evidence="1">Uncharacterized protein</fullName>
    </submittedName>
</protein>
<evidence type="ECO:0000313" key="1">
    <source>
        <dbReference type="EMBL" id="ODV69113.1"/>
    </source>
</evidence>
<name>A0A1E4RPB1_9ASCO</name>
<gene>
    <name evidence="1" type="ORF">HYPBUDRAFT_194492</name>
</gene>
<proteinExistence type="predicted"/>
<dbReference type="GeneID" id="30997513"/>
<evidence type="ECO:0000313" key="2">
    <source>
        <dbReference type="Proteomes" id="UP000095085"/>
    </source>
</evidence>
<organism evidence="1 2">
    <name type="scientific">Hyphopichia burtonii NRRL Y-1933</name>
    <dbReference type="NCBI Taxonomy" id="984485"/>
    <lineage>
        <taxon>Eukaryota</taxon>
        <taxon>Fungi</taxon>
        <taxon>Dikarya</taxon>
        <taxon>Ascomycota</taxon>
        <taxon>Saccharomycotina</taxon>
        <taxon>Pichiomycetes</taxon>
        <taxon>Debaryomycetaceae</taxon>
        <taxon>Hyphopichia</taxon>
    </lineage>
</organism>
<dbReference type="Proteomes" id="UP000095085">
    <property type="component" value="Unassembled WGS sequence"/>
</dbReference>
<dbReference type="AlphaFoldDB" id="A0A1E4RPB1"/>
<keyword evidence="2" id="KW-1185">Reference proteome</keyword>
<sequence length="65" mass="7707">MILPCGLDLLPSNFKQVCLCFNEFLEVFRHFFFCFERIGYFWHAAAVKGQQQSIEKIRSSRPKSF</sequence>
<accession>A0A1E4RPB1</accession>
<dbReference type="RefSeq" id="XP_020078180.1">
    <property type="nucleotide sequence ID" value="XM_020222964.1"/>
</dbReference>